<dbReference type="RefSeq" id="WP_115831128.1">
    <property type="nucleotide sequence ID" value="NZ_QNUL01000007.1"/>
</dbReference>
<dbReference type="Gene3D" id="1.10.10.1110">
    <property type="entry name" value="Methyltransferase PG1098, N-terminal domain"/>
    <property type="match status" value="1"/>
</dbReference>
<feature type="domain" description="PG-1098 ferredoxin-like" evidence="2">
    <location>
        <begin position="292"/>
        <end position="335"/>
    </location>
</feature>
<sequence>MNSEIPPLSTHLNNGLTETELAFIEVHQHDDITQLLLSAARFKNVDVKKLAGQIHARQKATKKLPEWVAEPKIWFPPALSVEQSSSEATARFKASLVSGKSLIDTTGGMGIDVFYMSRKFESAMYFELQKEVADAAVFNFGLFNCKNITVRNTDSVGAIASEKLKADWIFSDPARRDSNKDKVVKLSDCAPDIPAHLDLLLEAAPDILIKTSPLLDIDLAVKELKYVKAVYIIGYDQECKELLFHLRREAVEVDFELKPRVLNHNGDVTSSLDFTKSEEQNALVTYSNPLGYLYEPHAAVLKSGAFKTVATKLEAYKLAPSSHLYTSENSIEHFPGRTFEVIGYCKPDGGDIRKLIGQDKANLTIRNFPAKIQDLRKKWRLNEGGDIYLFATTLSDNKKVVVACRKPATL</sequence>
<gene>
    <name evidence="3" type="ORF">DSL64_11990</name>
</gene>
<evidence type="ECO:0000259" key="2">
    <source>
        <dbReference type="Pfam" id="PF22013"/>
    </source>
</evidence>
<dbReference type="Pfam" id="PF18096">
    <property type="entry name" value="Thump_like"/>
    <property type="match status" value="1"/>
</dbReference>
<dbReference type="AlphaFoldDB" id="A0A3D8YBW4"/>
<dbReference type="EMBL" id="QNUL01000007">
    <property type="protein sequence ID" value="REA61675.1"/>
    <property type="molecule type" value="Genomic_DNA"/>
</dbReference>
<keyword evidence="4" id="KW-1185">Reference proteome</keyword>
<feature type="domain" description="THUMP-like" evidence="1">
    <location>
        <begin position="336"/>
        <end position="406"/>
    </location>
</feature>
<organism evidence="3 4">
    <name type="scientific">Dyadobacter luteus</name>
    <dbReference type="NCBI Taxonomy" id="2259619"/>
    <lineage>
        <taxon>Bacteria</taxon>
        <taxon>Pseudomonadati</taxon>
        <taxon>Bacteroidota</taxon>
        <taxon>Cytophagia</taxon>
        <taxon>Cytophagales</taxon>
        <taxon>Spirosomataceae</taxon>
        <taxon>Dyadobacter</taxon>
    </lineage>
</organism>
<evidence type="ECO:0000313" key="3">
    <source>
        <dbReference type="EMBL" id="REA61675.1"/>
    </source>
</evidence>
<dbReference type="InterPro" id="IPR041497">
    <property type="entry name" value="Thump-like"/>
</dbReference>
<dbReference type="InterPro" id="IPR054168">
    <property type="entry name" value="PG_1098_Fer"/>
</dbReference>
<comment type="caution">
    <text evidence="3">The sequence shown here is derived from an EMBL/GenBank/DDBJ whole genome shotgun (WGS) entry which is preliminary data.</text>
</comment>
<accession>A0A3D8YBW4</accession>
<reference evidence="3 4" key="1">
    <citation type="submission" date="2018-07" db="EMBL/GenBank/DDBJ databases">
        <title>Dyadobacter roseus sp. nov., isolated from rose rhizosphere soil.</title>
        <authorList>
            <person name="Chen L."/>
        </authorList>
    </citation>
    <scope>NUCLEOTIDE SEQUENCE [LARGE SCALE GENOMIC DNA]</scope>
    <source>
        <strain evidence="3 4">RS19</strain>
    </source>
</reference>
<dbReference type="Gene3D" id="3.40.50.150">
    <property type="entry name" value="Vaccinia Virus protein VP39"/>
    <property type="match status" value="1"/>
</dbReference>
<dbReference type="OrthoDB" id="1000417at2"/>
<evidence type="ECO:0000259" key="1">
    <source>
        <dbReference type="Pfam" id="PF18096"/>
    </source>
</evidence>
<evidence type="ECO:0000313" key="4">
    <source>
        <dbReference type="Proteomes" id="UP000256373"/>
    </source>
</evidence>
<dbReference type="Pfam" id="PF22013">
    <property type="entry name" value="PG_1098_Fer"/>
    <property type="match status" value="1"/>
</dbReference>
<dbReference type="Proteomes" id="UP000256373">
    <property type="component" value="Unassembled WGS sequence"/>
</dbReference>
<dbReference type="SUPFAM" id="SSF53335">
    <property type="entry name" value="S-adenosyl-L-methionine-dependent methyltransferases"/>
    <property type="match status" value="1"/>
</dbReference>
<dbReference type="InterPro" id="IPR029063">
    <property type="entry name" value="SAM-dependent_MTases_sf"/>
</dbReference>
<proteinExistence type="predicted"/>
<name>A0A3D8YBW4_9BACT</name>
<protein>
    <submittedName>
        <fullName evidence="3">Uncharacterized protein</fullName>
    </submittedName>
</protein>